<keyword evidence="13" id="KW-1185">Reference proteome</keyword>
<keyword evidence="9 10" id="KW-0464">Manganese</keyword>
<feature type="binding site" evidence="10">
    <location>
        <position position="10"/>
    </location>
    <ligand>
        <name>Mn(2+)</name>
        <dbReference type="ChEBI" id="CHEBI:29035"/>
        <label>1</label>
    </ligand>
</feature>
<sequence>MRTLFVSDLHLSDERPDQLDLFRRFMSGPALEAQALYILGDLIEVWAGDDDATAPHPWLIAIMRRFTDAGGRLFVMRGNRDFLMGERFCRETGATLLPDPSVIELNDRRVLIMHGDLLCTQDTGYQRYRRLVHHPAFQKGFLAIPRFLRVGIAHGFRNLTRRTTRQKANTITDVEQSTVEATLREHGVSLLIHGHTHRPAVHDFDLDGQPARRIVIGDWYEQDSVLVSDDQGERLVRVRELLD</sequence>
<evidence type="ECO:0000256" key="5">
    <source>
        <dbReference type="ARBA" id="ARBA00022723"/>
    </source>
</evidence>
<dbReference type="InterPro" id="IPR043461">
    <property type="entry name" value="LpxH-like"/>
</dbReference>
<comment type="similarity">
    <text evidence="10">Belongs to the LpxH family.</text>
</comment>
<evidence type="ECO:0000256" key="2">
    <source>
        <dbReference type="ARBA" id="ARBA00022516"/>
    </source>
</evidence>
<dbReference type="InterPro" id="IPR010138">
    <property type="entry name" value="UDP-diacylglucosamine_Hdrlase"/>
</dbReference>
<feature type="binding site" evidence="10">
    <location>
        <position position="41"/>
    </location>
    <ligand>
        <name>Mn(2+)</name>
        <dbReference type="ChEBI" id="CHEBI:29035"/>
        <label>1</label>
    </ligand>
</feature>
<comment type="caution">
    <text evidence="12">The sequence shown here is derived from an EMBL/GenBank/DDBJ whole genome shotgun (WGS) entry which is preliminary data.</text>
</comment>
<feature type="binding site" evidence="10">
    <location>
        <position position="122"/>
    </location>
    <ligand>
        <name>substrate</name>
    </ligand>
</feature>
<gene>
    <name evidence="10" type="primary">lpxH</name>
    <name evidence="12" type="ORF">J2T55_000987</name>
</gene>
<dbReference type="NCBIfam" id="TIGR01854">
    <property type="entry name" value="lipid_A_lpxH"/>
    <property type="match status" value="1"/>
</dbReference>
<feature type="binding site" evidence="10">
    <location>
        <position position="167"/>
    </location>
    <ligand>
        <name>substrate</name>
    </ligand>
</feature>
<proteinExistence type="inferred from homology"/>
<comment type="function">
    <text evidence="10">Hydrolyzes the pyrophosphate bond of UDP-2,3-diacylglucosamine to yield 2,3-diacylglucosamine 1-phosphate (lipid X) and UMP by catalyzing the attack of water at the alpha-P atom. Involved in the biosynthesis of lipid A, a phosphorylated glycolipid that anchors the lipopolysaccharide to the outer membrane of the cell.</text>
</comment>
<evidence type="ECO:0000259" key="11">
    <source>
        <dbReference type="Pfam" id="PF00149"/>
    </source>
</evidence>
<protein>
    <recommendedName>
        <fullName evidence="10">UDP-2,3-diacylglucosamine hydrolase</fullName>
        <ecNumber evidence="10">3.6.1.54</ecNumber>
    </recommendedName>
    <alternativeName>
        <fullName evidence="10">UDP-2,3-diacylglucosamine diphosphatase</fullName>
    </alternativeName>
</protein>
<evidence type="ECO:0000256" key="9">
    <source>
        <dbReference type="ARBA" id="ARBA00023211"/>
    </source>
</evidence>
<comment type="caution">
    <text evidence="10">Lacks conserved residue(s) required for the propagation of feature annotation.</text>
</comment>
<dbReference type="RefSeq" id="WP_259054584.1">
    <property type="nucleotide sequence ID" value="NZ_JANUCT010000005.1"/>
</dbReference>
<comment type="subcellular location">
    <subcellularLocation>
        <location evidence="10">Cell inner membrane</location>
        <topology evidence="10">Peripheral membrane protein</topology>
        <orientation evidence="10">Cytoplasmic side</orientation>
    </subcellularLocation>
</comment>
<feature type="binding site" evidence="10">
    <location>
        <position position="195"/>
    </location>
    <ligand>
        <name>substrate</name>
    </ligand>
</feature>
<comment type="cofactor">
    <cofactor evidence="10">
        <name>Mn(2+)</name>
        <dbReference type="ChEBI" id="CHEBI:29035"/>
    </cofactor>
    <text evidence="10">Binds 2 Mn(2+) ions per subunit in a binuclear metal center.</text>
</comment>
<feature type="binding site" evidence="10">
    <location>
        <position position="164"/>
    </location>
    <ligand>
        <name>substrate</name>
    </ligand>
</feature>
<reference evidence="12" key="1">
    <citation type="submission" date="2022-08" db="EMBL/GenBank/DDBJ databases">
        <title>Genomic Encyclopedia of Type Strains, Phase III (KMG-III): the genomes of soil and plant-associated and newly described type strains.</title>
        <authorList>
            <person name="Whitman W."/>
        </authorList>
    </citation>
    <scope>NUCLEOTIDE SEQUENCE</scope>
    <source>
        <strain evidence="12">HMT 1</strain>
    </source>
</reference>
<comment type="pathway">
    <text evidence="10">Glycolipid biosynthesis; lipid IV(A) biosynthesis; lipid IV(A) from (3R)-3-hydroxytetradecanoyl-[acyl-carrier-protein] and UDP-N-acetyl-alpha-D-glucosamine: step 4/6.</text>
</comment>
<name>A0AAE3L0R5_9GAMM</name>
<dbReference type="InterPro" id="IPR029052">
    <property type="entry name" value="Metallo-depent_PP-like"/>
</dbReference>
<dbReference type="GO" id="GO:0019897">
    <property type="term" value="C:extrinsic component of plasma membrane"/>
    <property type="evidence" value="ECO:0007669"/>
    <property type="project" value="UniProtKB-UniRule"/>
</dbReference>
<feature type="binding site" evidence="10">
    <location>
        <position position="195"/>
    </location>
    <ligand>
        <name>Mn(2+)</name>
        <dbReference type="ChEBI" id="CHEBI:29035"/>
        <label>2</label>
    </ligand>
</feature>
<dbReference type="CDD" id="cd07398">
    <property type="entry name" value="MPP_YbbF-LpxH"/>
    <property type="match status" value="1"/>
</dbReference>
<dbReference type="PANTHER" id="PTHR34990">
    <property type="entry name" value="UDP-2,3-DIACYLGLUCOSAMINE HYDROLASE-RELATED"/>
    <property type="match status" value="1"/>
</dbReference>
<dbReference type="GO" id="GO:0030145">
    <property type="term" value="F:manganese ion binding"/>
    <property type="evidence" value="ECO:0007669"/>
    <property type="project" value="UniProtKB-UniRule"/>
</dbReference>
<dbReference type="PANTHER" id="PTHR34990:SF1">
    <property type="entry name" value="UDP-2,3-DIACYLGLUCOSAMINE HYDROLASE"/>
    <property type="match status" value="1"/>
</dbReference>
<evidence type="ECO:0000256" key="7">
    <source>
        <dbReference type="ARBA" id="ARBA00023098"/>
    </source>
</evidence>
<evidence type="ECO:0000256" key="4">
    <source>
        <dbReference type="ARBA" id="ARBA00022556"/>
    </source>
</evidence>
<evidence type="ECO:0000256" key="1">
    <source>
        <dbReference type="ARBA" id="ARBA00022475"/>
    </source>
</evidence>
<feature type="binding site" evidence="10">
    <location>
        <begin position="79"/>
        <end position="80"/>
    </location>
    <ligand>
        <name>substrate</name>
    </ligand>
</feature>
<comment type="catalytic activity">
    <reaction evidence="10">
        <text>UDP-2-N,3-O-bis[(3R)-3-hydroxytetradecanoyl]-alpha-D-glucosamine + H2O = 2-N,3-O-bis[(3R)-3-hydroxytetradecanoyl]-alpha-D-glucosaminyl 1-phosphate + UMP + 2 H(+)</text>
        <dbReference type="Rhea" id="RHEA:25213"/>
        <dbReference type="ChEBI" id="CHEBI:15377"/>
        <dbReference type="ChEBI" id="CHEBI:15378"/>
        <dbReference type="ChEBI" id="CHEBI:57865"/>
        <dbReference type="ChEBI" id="CHEBI:57957"/>
        <dbReference type="ChEBI" id="CHEBI:78847"/>
        <dbReference type="EC" id="3.6.1.54"/>
    </reaction>
</comment>
<dbReference type="AlphaFoldDB" id="A0AAE3L0R5"/>
<dbReference type="HAMAP" id="MF_00575">
    <property type="entry name" value="LpxH"/>
    <property type="match status" value="1"/>
</dbReference>
<dbReference type="Gene3D" id="3.60.21.10">
    <property type="match status" value="1"/>
</dbReference>
<keyword evidence="1 10" id="KW-1003">Cell membrane</keyword>
<dbReference type="GO" id="GO:0009245">
    <property type="term" value="P:lipid A biosynthetic process"/>
    <property type="evidence" value="ECO:0007669"/>
    <property type="project" value="UniProtKB-UniRule"/>
</dbReference>
<keyword evidence="6 10" id="KW-0378">Hydrolase</keyword>
<accession>A0AAE3L0R5</accession>
<evidence type="ECO:0000256" key="6">
    <source>
        <dbReference type="ARBA" id="ARBA00022801"/>
    </source>
</evidence>
<organism evidence="12 13">
    <name type="scientific">Methylohalomonas lacus</name>
    <dbReference type="NCBI Taxonomy" id="398773"/>
    <lineage>
        <taxon>Bacteria</taxon>
        <taxon>Pseudomonadati</taxon>
        <taxon>Pseudomonadota</taxon>
        <taxon>Gammaproteobacteria</taxon>
        <taxon>Methylohalomonadales</taxon>
        <taxon>Methylohalomonadaceae</taxon>
        <taxon>Methylohalomonas</taxon>
    </lineage>
</organism>
<feature type="domain" description="Calcineurin-like phosphoesterase" evidence="11">
    <location>
        <begin position="1"/>
        <end position="199"/>
    </location>
</feature>
<evidence type="ECO:0000313" key="13">
    <source>
        <dbReference type="Proteomes" id="UP001204445"/>
    </source>
</evidence>
<dbReference type="Pfam" id="PF00149">
    <property type="entry name" value="Metallophos"/>
    <property type="match status" value="1"/>
</dbReference>
<feature type="binding site" evidence="10">
    <location>
        <position position="197"/>
    </location>
    <ligand>
        <name>Mn(2+)</name>
        <dbReference type="ChEBI" id="CHEBI:29035"/>
        <label>1</label>
    </ligand>
</feature>
<evidence type="ECO:0000256" key="8">
    <source>
        <dbReference type="ARBA" id="ARBA00023136"/>
    </source>
</evidence>
<keyword evidence="3 10" id="KW-0997">Cell inner membrane</keyword>
<dbReference type="EMBL" id="JANUCT010000005">
    <property type="protein sequence ID" value="MCS3902979.1"/>
    <property type="molecule type" value="Genomic_DNA"/>
</dbReference>
<dbReference type="NCBIfam" id="NF003743">
    <property type="entry name" value="PRK05340.1"/>
    <property type="match status" value="1"/>
</dbReference>
<evidence type="ECO:0000256" key="10">
    <source>
        <dbReference type="HAMAP-Rule" id="MF_00575"/>
    </source>
</evidence>
<keyword evidence="4 10" id="KW-0441">Lipid A biosynthesis</keyword>
<keyword evidence="5 10" id="KW-0479">Metal-binding</keyword>
<feature type="binding site" evidence="10">
    <location>
        <position position="79"/>
    </location>
    <ligand>
        <name>Mn(2+)</name>
        <dbReference type="ChEBI" id="CHEBI:29035"/>
        <label>2</label>
    </ligand>
</feature>
<dbReference type="SUPFAM" id="SSF56300">
    <property type="entry name" value="Metallo-dependent phosphatases"/>
    <property type="match status" value="1"/>
</dbReference>
<dbReference type="GO" id="GO:0005737">
    <property type="term" value="C:cytoplasm"/>
    <property type="evidence" value="ECO:0007669"/>
    <property type="project" value="InterPro"/>
</dbReference>
<dbReference type="GO" id="GO:0008758">
    <property type="term" value="F:UDP-2,3-diacylglucosamine hydrolase activity"/>
    <property type="evidence" value="ECO:0007669"/>
    <property type="project" value="UniProtKB-UniRule"/>
</dbReference>
<evidence type="ECO:0000313" key="12">
    <source>
        <dbReference type="EMBL" id="MCS3902979.1"/>
    </source>
</evidence>
<evidence type="ECO:0000256" key="3">
    <source>
        <dbReference type="ARBA" id="ARBA00022519"/>
    </source>
</evidence>
<feature type="binding site" evidence="10">
    <location>
        <position position="8"/>
    </location>
    <ligand>
        <name>Mn(2+)</name>
        <dbReference type="ChEBI" id="CHEBI:29035"/>
        <label>1</label>
    </ligand>
</feature>
<dbReference type="EC" id="3.6.1.54" evidence="10"/>
<dbReference type="Proteomes" id="UP001204445">
    <property type="component" value="Unassembled WGS sequence"/>
</dbReference>
<feature type="binding site" evidence="10">
    <location>
        <position position="41"/>
    </location>
    <ligand>
        <name>Mn(2+)</name>
        <dbReference type="ChEBI" id="CHEBI:29035"/>
        <label>2</label>
    </ligand>
</feature>
<feature type="binding site" evidence="10">
    <location>
        <position position="114"/>
    </location>
    <ligand>
        <name>Mn(2+)</name>
        <dbReference type="ChEBI" id="CHEBI:29035"/>
        <label>2</label>
    </ligand>
</feature>
<dbReference type="InterPro" id="IPR004843">
    <property type="entry name" value="Calcineurin-like_PHP"/>
</dbReference>
<keyword evidence="8 10" id="KW-0472">Membrane</keyword>
<keyword evidence="2 10" id="KW-0444">Lipid biosynthesis</keyword>
<keyword evidence="7 10" id="KW-0443">Lipid metabolism</keyword>